<evidence type="ECO:0000313" key="2">
    <source>
        <dbReference type="Proteomes" id="UP001497680"/>
    </source>
</evidence>
<keyword evidence="2" id="KW-1185">Reference proteome</keyword>
<dbReference type="EMBL" id="MU394281">
    <property type="protein sequence ID" value="KAI6093198.1"/>
    <property type="molecule type" value="Genomic_DNA"/>
</dbReference>
<proteinExistence type="predicted"/>
<name>A0ACC0DKS4_9PEZI</name>
<dbReference type="Proteomes" id="UP001497680">
    <property type="component" value="Unassembled WGS sequence"/>
</dbReference>
<reference evidence="1 2" key="1">
    <citation type="journal article" date="2022" name="New Phytol.">
        <title>Ecological generalism drives hyperdiversity of secondary metabolite gene clusters in xylarialean endophytes.</title>
        <authorList>
            <person name="Franco M.E.E."/>
            <person name="Wisecaver J.H."/>
            <person name="Arnold A.E."/>
            <person name="Ju Y.M."/>
            <person name="Slot J.C."/>
            <person name="Ahrendt S."/>
            <person name="Moore L.P."/>
            <person name="Eastman K.E."/>
            <person name="Scott K."/>
            <person name="Konkel Z."/>
            <person name="Mondo S.J."/>
            <person name="Kuo A."/>
            <person name="Hayes R.D."/>
            <person name="Haridas S."/>
            <person name="Andreopoulos B."/>
            <person name="Riley R."/>
            <person name="LaButti K."/>
            <person name="Pangilinan J."/>
            <person name="Lipzen A."/>
            <person name="Amirebrahimi M."/>
            <person name="Yan J."/>
            <person name="Adam C."/>
            <person name="Keymanesh K."/>
            <person name="Ng V."/>
            <person name="Louie K."/>
            <person name="Northen T."/>
            <person name="Drula E."/>
            <person name="Henrissat B."/>
            <person name="Hsieh H.M."/>
            <person name="Youens-Clark K."/>
            <person name="Lutzoni F."/>
            <person name="Miadlikowska J."/>
            <person name="Eastwood D.C."/>
            <person name="Hamelin R.C."/>
            <person name="Grigoriev I.V."/>
            <person name="U'Ren J.M."/>
        </authorList>
    </citation>
    <scope>NUCLEOTIDE SEQUENCE [LARGE SCALE GENOMIC DNA]</scope>
    <source>
        <strain evidence="1 2">ER1909</strain>
    </source>
</reference>
<comment type="caution">
    <text evidence="1">The sequence shown here is derived from an EMBL/GenBank/DDBJ whole genome shotgun (WGS) entry which is preliminary data.</text>
</comment>
<organism evidence="1 2">
    <name type="scientific">Hypoxylon rubiginosum</name>
    <dbReference type="NCBI Taxonomy" id="110542"/>
    <lineage>
        <taxon>Eukaryota</taxon>
        <taxon>Fungi</taxon>
        <taxon>Dikarya</taxon>
        <taxon>Ascomycota</taxon>
        <taxon>Pezizomycotina</taxon>
        <taxon>Sordariomycetes</taxon>
        <taxon>Xylariomycetidae</taxon>
        <taxon>Xylariales</taxon>
        <taxon>Hypoxylaceae</taxon>
        <taxon>Hypoxylon</taxon>
    </lineage>
</organism>
<protein>
    <submittedName>
        <fullName evidence="1">Alpha/beta-hydrolase</fullName>
    </submittedName>
</protein>
<accession>A0ACC0DKS4</accession>
<gene>
    <name evidence="1" type="ORF">F4821DRAFT_222428</name>
</gene>
<sequence>MRLSTEMALSLLRMALMSLVVCYNAAADPIVKLEETKVTYRGITEGKIEHFLNIKYAYDTSGSRRFAPPEPYSPSEGSEVAAIASGPACPQSEPALPPFFVATPDTSEDCLHLRVSRPAGTVSSDKLPVVLWIHGGGVIKGSGYDPHFDPDNLLALSVELEKPVIYVAINYRITIFGFARLPLLKEQKSMNVGMRDQRLAFQWIQDHISSFGGDPERMTVFGLSAGGTFPSLHFVSYGGEQGVPFAQLWSMSGPPGNAVNMTSDVIETHTRAVAEKLGCGTDSDEETLECLRMVPEKELTAVAMEYSVSNHPPYGTHTFIPSIDGDFMPDRPTVLYKSGRFVKGIPVVYGWTQDDAGVNAVPATRFQTEDNMKTAFKPFAHALTDDDYKRLFSLYPAADFEEELANYEARKDETDPAAPIHFFRVRRMLRDMLFTCSSINLAYEMSRQSRALDRSFRGARVYNLNQSMLAPMMAAAGMPYLGTCHGSDTNYIFNGVFPEGDIADSDQKLSRSMAGSFLHFAYTGDPTFPGDAELGSWPEAFPDSGEMTRNGDHAMPSSMNLQVIGGPYGAGSVNIRVGVDGANLAAMENMGTTTEYGEMDSVVAGERQRLMEGEKLLERCVYMDSLNEKLGI</sequence>
<evidence type="ECO:0000313" key="1">
    <source>
        <dbReference type="EMBL" id="KAI6093198.1"/>
    </source>
</evidence>